<keyword evidence="1" id="KW-0863">Zinc-finger</keyword>
<name>A0A9P1DGA8_9DINO</name>
<evidence type="ECO:0000313" key="4">
    <source>
        <dbReference type="EMBL" id="CAL1162451.1"/>
    </source>
</evidence>
<evidence type="ECO:0000259" key="2">
    <source>
        <dbReference type="PROSITE" id="PS50103"/>
    </source>
</evidence>
<comment type="caution">
    <text evidence="3">The sequence shown here is derived from an EMBL/GenBank/DDBJ whole genome shotgun (WGS) entry which is preliminary data.</text>
</comment>
<accession>A0A9P1DGA8</accession>
<protein>
    <recommendedName>
        <fullName evidence="2">C3H1-type domain-containing protein</fullName>
    </recommendedName>
</protein>
<dbReference type="PROSITE" id="PS50103">
    <property type="entry name" value="ZF_C3H1"/>
    <property type="match status" value="1"/>
</dbReference>
<dbReference type="OrthoDB" id="434684at2759"/>
<evidence type="ECO:0000256" key="1">
    <source>
        <dbReference type="PROSITE-ProRule" id="PRU00723"/>
    </source>
</evidence>
<dbReference type="PANTHER" id="PTHR34154:SF3">
    <property type="entry name" value="ALKALI-SENSITIVE LINKAGE PROTEIN 1"/>
    <property type="match status" value="1"/>
</dbReference>
<organism evidence="3">
    <name type="scientific">Cladocopium goreaui</name>
    <dbReference type="NCBI Taxonomy" id="2562237"/>
    <lineage>
        <taxon>Eukaryota</taxon>
        <taxon>Sar</taxon>
        <taxon>Alveolata</taxon>
        <taxon>Dinophyceae</taxon>
        <taxon>Suessiales</taxon>
        <taxon>Symbiodiniaceae</taxon>
        <taxon>Cladocopium</taxon>
    </lineage>
</organism>
<dbReference type="AlphaFoldDB" id="A0A9P1DGA8"/>
<keyword evidence="5" id="KW-1185">Reference proteome</keyword>
<evidence type="ECO:0000313" key="5">
    <source>
        <dbReference type="Proteomes" id="UP001152797"/>
    </source>
</evidence>
<gene>
    <name evidence="3" type="ORF">C1SCF055_LOCUS34454</name>
</gene>
<proteinExistence type="predicted"/>
<dbReference type="InterPro" id="IPR000571">
    <property type="entry name" value="Znf_CCCH"/>
</dbReference>
<dbReference type="EMBL" id="CAMXCT020004445">
    <property type="protein sequence ID" value="CAL1162451.1"/>
    <property type="molecule type" value="Genomic_DNA"/>
</dbReference>
<sequence>MVYHGYIVSRRPIDCLWWAFSVGEALPEKLHCGVGTNTFADCPQCLESAMNSGVIDFWWNWGYVPRLHGQFQGSPVAAKATRSFTPMIWGTKVPKNFNFFNLGSEYIMGYNEPDQYGPACAGESSIGTFGCAEDEYRPATSAGFAELFDPAKAAQEWQKLVNFLAKVPRAAGASLTRLAAPSMAQAASPVDDCHKDPAAPSNLKFCRGWLQSFKAKTLTLNCTSLTGERCNCWDVIEALPIHAYSRNAQEIKEKLKQYHEVFREDFEGRNGRRPKKLWLTEVTMGSNEAQELVTFVEELMNPQNGLQNREIFGFVDRISWFSEWSMGAFQLSSYTPQQDEAWSSSLFEPTTGHFTPHGARFIHHCGGGTPQQPVAESLGDVFCFGLGMSSTPGGFSTTDSEGAAEPRQMPRMEKWSDLTEDVDYNEQLQEDVFLGKLEIKNTFYNIPVESSMTPEEKLEKEWTSAPPNLLQRSWRTKFPEMEAAHNRGECKPCGYFLYKADGCRNGDRCPYCHLCKKGEIKRRKRMKAKGSKESTAAWPMNRSGCRSEAMMMSLRSLEQGGAPVLGRWGSFTRPCMLSGAVTAQPAPQSRMQTQTFVATRGNGASVRTSPLKDDHLRPAEKDLTNAPTVCDREHLQLLIQRAPAPLGACSIGAAVSCPKGGSCQGNQCCPDGASAISIPSTGSPGWLVLWNMAWKKWW</sequence>
<evidence type="ECO:0000313" key="3">
    <source>
        <dbReference type="EMBL" id="CAI4009076.1"/>
    </source>
</evidence>
<reference evidence="3" key="1">
    <citation type="submission" date="2022-10" db="EMBL/GenBank/DDBJ databases">
        <authorList>
            <person name="Chen Y."/>
            <person name="Dougan E. K."/>
            <person name="Chan C."/>
            <person name="Rhodes N."/>
            <person name="Thang M."/>
        </authorList>
    </citation>
    <scope>NUCLEOTIDE SEQUENCE</scope>
</reference>
<feature type="zinc finger region" description="C3H1-type" evidence="1">
    <location>
        <begin position="492"/>
        <end position="516"/>
    </location>
</feature>
<dbReference type="InterPro" id="IPR053183">
    <property type="entry name" value="ASL1"/>
</dbReference>
<dbReference type="InterPro" id="IPR024655">
    <property type="entry name" value="Asl1_glyco_hydro_catalytic"/>
</dbReference>
<feature type="domain" description="C3H1-type" evidence="2">
    <location>
        <begin position="492"/>
        <end position="516"/>
    </location>
</feature>
<dbReference type="Pfam" id="PF11790">
    <property type="entry name" value="Glyco_hydro_cc"/>
    <property type="match status" value="2"/>
</dbReference>
<keyword evidence="1" id="KW-0479">Metal-binding</keyword>
<dbReference type="EMBL" id="CAMXCT030004445">
    <property type="protein sequence ID" value="CAL4796388.1"/>
    <property type="molecule type" value="Genomic_DNA"/>
</dbReference>
<keyword evidence="1" id="KW-0862">Zinc</keyword>
<dbReference type="Proteomes" id="UP001152797">
    <property type="component" value="Unassembled WGS sequence"/>
</dbReference>
<reference evidence="4" key="2">
    <citation type="submission" date="2024-04" db="EMBL/GenBank/DDBJ databases">
        <authorList>
            <person name="Chen Y."/>
            <person name="Shah S."/>
            <person name="Dougan E. K."/>
            <person name="Thang M."/>
            <person name="Chan C."/>
        </authorList>
    </citation>
    <scope>NUCLEOTIDE SEQUENCE [LARGE SCALE GENOMIC DNA]</scope>
</reference>
<dbReference type="GO" id="GO:0008270">
    <property type="term" value="F:zinc ion binding"/>
    <property type="evidence" value="ECO:0007669"/>
    <property type="project" value="UniProtKB-KW"/>
</dbReference>
<dbReference type="PANTHER" id="PTHR34154">
    <property type="entry name" value="ALKALI-SENSITIVE LINKAGE PROTEIN 1"/>
    <property type="match status" value="1"/>
</dbReference>
<dbReference type="EMBL" id="CAMXCT010004445">
    <property type="protein sequence ID" value="CAI4009076.1"/>
    <property type="molecule type" value="Genomic_DNA"/>
</dbReference>